<dbReference type="Proteomes" id="UP000814033">
    <property type="component" value="Unassembled WGS sequence"/>
</dbReference>
<keyword evidence="2" id="KW-1185">Reference proteome</keyword>
<comment type="caution">
    <text evidence="1">The sequence shown here is derived from an EMBL/GenBank/DDBJ whole genome shotgun (WGS) entry which is preliminary data.</text>
</comment>
<reference evidence="1" key="2">
    <citation type="journal article" date="2022" name="New Phytol.">
        <title>Evolutionary transition to the ectomycorrhizal habit in the genomes of a hyperdiverse lineage of mushroom-forming fungi.</title>
        <authorList>
            <person name="Looney B."/>
            <person name="Miyauchi S."/>
            <person name="Morin E."/>
            <person name="Drula E."/>
            <person name="Courty P.E."/>
            <person name="Kohler A."/>
            <person name="Kuo A."/>
            <person name="LaButti K."/>
            <person name="Pangilinan J."/>
            <person name="Lipzen A."/>
            <person name="Riley R."/>
            <person name="Andreopoulos W."/>
            <person name="He G."/>
            <person name="Johnson J."/>
            <person name="Nolan M."/>
            <person name="Tritt A."/>
            <person name="Barry K.W."/>
            <person name="Grigoriev I.V."/>
            <person name="Nagy L.G."/>
            <person name="Hibbett D."/>
            <person name="Henrissat B."/>
            <person name="Matheny P.B."/>
            <person name="Labbe J."/>
            <person name="Martin F.M."/>
        </authorList>
    </citation>
    <scope>NUCLEOTIDE SEQUENCE</scope>
    <source>
        <strain evidence="1">FP105234-sp</strain>
    </source>
</reference>
<evidence type="ECO:0000313" key="2">
    <source>
        <dbReference type="Proteomes" id="UP000814033"/>
    </source>
</evidence>
<accession>A0ACB8R5L1</accession>
<protein>
    <submittedName>
        <fullName evidence="1">Uncharacterized protein</fullName>
    </submittedName>
</protein>
<evidence type="ECO:0000313" key="1">
    <source>
        <dbReference type="EMBL" id="KAI0039313.1"/>
    </source>
</evidence>
<sequence length="185" mass="21106">MMSQLPFDLHVLFIEWVYRHSQADMTDYATLAACALVCRAWTPVAQRLLYRRLPGKFFVGKERLIDTIRRNPALGTHVRRSPIDDLVSRQCRSTIIWHVVTACVPEREFSIPPRSLPQSQSSDGAASIQWLRDTGEHKGTGLCVESPYHLPRASPHHIRPRDPHPVRGMADHTLSQRVRPPHAPE</sequence>
<proteinExistence type="predicted"/>
<gene>
    <name evidence="1" type="ORF">FA95DRAFT_1035792</name>
</gene>
<dbReference type="EMBL" id="MU276321">
    <property type="protein sequence ID" value="KAI0039313.1"/>
    <property type="molecule type" value="Genomic_DNA"/>
</dbReference>
<organism evidence="1 2">
    <name type="scientific">Auriscalpium vulgare</name>
    <dbReference type="NCBI Taxonomy" id="40419"/>
    <lineage>
        <taxon>Eukaryota</taxon>
        <taxon>Fungi</taxon>
        <taxon>Dikarya</taxon>
        <taxon>Basidiomycota</taxon>
        <taxon>Agaricomycotina</taxon>
        <taxon>Agaricomycetes</taxon>
        <taxon>Russulales</taxon>
        <taxon>Auriscalpiaceae</taxon>
        <taxon>Auriscalpium</taxon>
    </lineage>
</organism>
<reference evidence="1" key="1">
    <citation type="submission" date="2021-02" db="EMBL/GenBank/DDBJ databases">
        <authorList>
            <consortium name="DOE Joint Genome Institute"/>
            <person name="Ahrendt S."/>
            <person name="Looney B.P."/>
            <person name="Miyauchi S."/>
            <person name="Morin E."/>
            <person name="Drula E."/>
            <person name="Courty P.E."/>
            <person name="Chicoki N."/>
            <person name="Fauchery L."/>
            <person name="Kohler A."/>
            <person name="Kuo A."/>
            <person name="Labutti K."/>
            <person name="Pangilinan J."/>
            <person name="Lipzen A."/>
            <person name="Riley R."/>
            <person name="Andreopoulos W."/>
            <person name="He G."/>
            <person name="Johnson J."/>
            <person name="Barry K.W."/>
            <person name="Grigoriev I.V."/>
            <person name="Nagy L."/>
            <person name="Hibbett D."/>
            <person name="Henrissat B."/>
            <person name="Matheny P.B."/>
            <person name="Labbe J."/>
            <person name="Martin F."/>
        </authorList>
    </citation>
    <scope>NUCLEOTIDE SEQUENCE</scope>
    <source>
        <strain evidence="1">FP105234-sp</strain>
    </source>
</reference>
<name>A0ACB8R5L1_9AGAM</name>